<keyword evidence="2" id="KW-0812">Transmembrane</keyword>
<organism evidence="3 4">
    <name type="scientific">Puccinia sorghi</name>
    <dbReference type="NCBI Taxonomy" id="27349"/>
    <lineage>
        <taxon>Eukaryota</taxon>
        <taxon>Fungi</taxon>
        <taxon>Dikarya</taxon>
        <taxon>Basidiomycota</taxon>
        <taxon>Pucciniomycotina</taxon>
        <taxon>Pucciniomycetes</taxon>
        <taxon>Pucciniales</taxon>
        <taxon>Pucciniaceae</taxon>
        <taxon>Puccinia</taxon>
    </lineage>
</organism>
<keyword evidence="2" id="KW-0472">Membrane</keyword>
<protein>
    <submittedName>
        <fullName evidence="3">Uncharacterized protein</fullName>
    </submittedName>
</protein>
<feature type="transmembrane region" description="Helical" evidence="2">
    <location>
        <begin position="78"/>
        <end position="99"/>
    </location>
</feature>
<comment type="caution">
    <text evidence="3">The sequence shown here is derived from an EMBL/GenBank/DDBJ whole genome shotgun (WGS) entry which is preliminary data.</text>
</comment>
<dbReference type="Proteomes" id="UP000037035">
    <property type="component" value="Unassembled WGS sequence"/>
</dbReference>
<dbReference type="AlphaFoldDB" id="A0A0L6UPV9"/>
<keyword evidence="2" id="KW-1133">Transmembrane helix</keyword>
<feature type="transmembrane region" description="Helical" evidence="2">
    <location>
        <begin position="18"/>
        <end position="38"/>
    </location>
</feature>
<sequence length="267" mass="30091">MIATSVYRYLEPYLPSQVVYGISMVMFIVEKFFLPKFYELYSHASLDPKTLVPFLVSAIALYLSIVSAYHAFKAAVRMVWFLTKWSLAIVLIWFILGFLNEAKRTPEGGLHTASNLFQSYQNSASSWWNGGAWNAAHRLDTRSFLGPLQLIIGPSVTSLFEPLLSHLQPPYQAATNPSRPSAKKSSKSSPYPSDDPPTQHRFSQNSPTSESNDHHHTDTPNVREFFQRVWSQTLQSPLQSILREAQKSSTDRASAGHSGHSSRTKNR</sequence>
<evidence type="ECO:0000313" key="4">
    <source>
        <dbReference type="Proteomes" id="UP000037035"/>
    </source>
</evidence>
<dbReference type="VEuPathDB" id="FungiDB:VP01_433g7"/>
<name>A0A0L6UPV9_9BASI</name>
<keyword evidence="4" id="KW-1185">Reference proteome</keyword>
<feature type="region of interest" description="Disordered" evidence="1">
    <location>
        <begin position="240"/>
        <end position="267"/>
    </location>
</feature>
<evidence type="ECO:0000313" key="3">
    <source>
        <dbReference type="EMBL" id="KNZ50583.1"/>
    </source>
</evidence>
<feature type="compositionally biased region" description="Polar residues" evidence="1">
    <location>
        <begin position="200"/>
        <end position="210"/>
    </location>
</feature>
<dbReference type="EMBL" id="LAVV01009435">
    <property type="protein sequence ID" value="KNZ50583.1"/>
    <property type="molecule type" value="Genomic_DNA"/>
</dbReference>
<feature type="transmembrane region" description="Helical" evidence="2">
    <location>
        <begin position="50"/>
        <end position="72"/>
    </location>
</feature>
<feature type="region of interest" description="Disordered" evidence="1">
    <location>
        <begin position="170"/>
        <end position="224"/>
    </location>
</feature>
<gene>
    <name evidence="3" type="ORF">VP01_433g7</name>
</gene>
<dbReference type="OrthoDB" id="2502792at2759"/>
<evidence type="ECO:0000256" key="2">
    <source>
        <dbReference type="SAM" id="Phobius"/>
    </source>
</evidence>
<accession>A0A0L6UPV9</accession>
<evidence type="ECO:0000256" key="1">
    <source>
        <dbReference type="SAM" id="MobiDB-lite"/>
    </source>
</evidence>
<proteinExistence type="predicted"/>
<reference evidence="3 4" key="1">
    <citation type="submission" date="2015-08" db="EMBL/GenBank/DDBJ databases">
        <title>Next Generation Sequencing and Analysis of the Genome of Puccinia sorghi L Schw, the Causal Agent of Maize Common Rust.</title>
        <authorList>
            <person name="Rochi L."/>
            <person name="Burguener G."/>
            <person name="Darino M."/>
            <person name="Turjanski A."/>
            <person name="Kreff E."/>
            <person name="Dieguez M.J."/>
            <person name="Sacco F."/>
        </authorList>
    </citation>
    <scope>NUCLEOTIDE SEQUENCE [LARGE SCALE GENOMIC DNA]</scope>
    <source>
        <strain evidence="3 4">RO10H11247</strain>
    </source>
</reference>